<name>A0AAU9SHC9_THLAR</name>
<dbReference type="EMBL" id="OU466861">
    <property type="protein sequence ID" value="CAH2065979.1"/>
    <property type="molecule type" value="Genomic_DNA"/>
</dbReference>
<dbReference type="AlphaFoldDB" id="A0AAU9SHC9"/>
<proteinExistence type="predicted"/>
<evidence type="ECO:0000313" key="3">
    <source>
        <dbReference type="Proteomes" id="UP000836841"/>
    </source>
</evidence>
<dbReference type="Proteomes" id="UP000836841">
    <property type="component" value="Chromosome 5"/>
</dbReference>
<evidence type="ECO:0000259" key="1">
    <source>
        <dbReference type="Pfam" id="PF13456"/>
    </source>
</evidence>
<keyword evidence="3" id="KW-1185">Reference proteome</keyword>
<dbReference type="InterPro" id="IPR052929">
    <property type="entry name" value="RNase_H-like_EbsB-rel"/>
</dbReference>
<dbReference type="InterPro" id="IPR036397">
    <property type="entry name" value="RNaseH_sf"/>
</dbReference>
<protein>
    <recommendedName>
        <fullName evidence="1">RNase H type-1 domain-containing protein</fullName>
    </recommendedName>
</protein>
<gene>
    <name evidence="2" type="ORF">TAV2_LOCUS16126</name>
</gene>
<dbReference type="InterPro" id="IPR012337">
    <property type="entry name" value="RNaseH-like_sf"/>
</dbReference>
<organism evidence="2 3">
    <name type="scientific">Thlaspi arvense</name>
    <name type="common">Field penny-cress</name>
    <dbReference type="NCBI Taxonomy" id="13288"/>
    <lineage>
        <taxon>Eukaryota</taxon>
        <taxon>Viridiplantae</taxon>
        <taxon>Streptophyta</taxon>
        <taxon>Embryophyta</taxon>
        <taxon>Tracheophyta</taxon>
        <taxon>Spermatophyta</taxon>
        <taxon>Magnoliopsida</taxon>
        <taxon>eudicotyledons</taxon>
        <taxon>Gunneridae</taxon>
        <taxon>Pentapetalae</taxon>
        <taxon>rosids</taxon>
        <taxon>malvids</taxon>
        <taxon>Brassicales</taxon>
        <taxon>Brassicaceae</taxon>
        <taxon>Thlaspideae</taxon>
        <taxon>Thlaspi</taxon>
    </lineage>
</organism>
<dbReference type="CDD" id="cd06222">
    <property type="entry name" value="RNase_H_like"/>
    <property type="match status" value="1"/>
</dbReference>
<dbReference type="Gene3D" id="3.30.420.10">
    <property type="entry name" value="Ribonuclease H-like superfamily/Ribonuclease H"/>
    <property type="match status" value="1"/>
</dbReference>
<dbReference type="GO" id="GO:0003676">
    <property type="term" value="F:nucleic acid binding"/>
    <property type="evidence" value="ECO:0007669"/>
    <property type="project" value="InterPro"/>
</dbReference>
<dbReference type="PANTHER" id="PTHR47074:SF11">
    <property type="entry name" value="REVERSE TRANSCRIPTASE-LIKE PROTEIN"/>
    <property type="match status" value="1"/>
</dbReference>
<reference evidence="2 3" key="1">
    <citation type="submission" date="2022-03" db="EMBL/GenBank/DDBJ databases">
        <authorList>
            <person name="Nunn A."/>
            <person name="Chopra R."/>
            <person name="Nunn A."/>
            <person name="Contreras Garrido A."/>
        </authorList>
    </citation>
    <scope>NUCLEOTIDE SEQUENCE [LARGE SCALE GENOMIC DNA]</scope>
</reference>
<accession>A0AAU9SHC9</accession>
<dbReference type="SUPFAM" id="SSF53098">
    <property type="entry name" value="Ribonuclease H-like"/>
    <property type="match status" value="1"/>
</dbReference>
<dbReference type="GO" id="GO:0004523">
    <property type="term" value="F:RNA-DNA hybrid ribonuclease activity"/>
    <property type="evidence" value="ECO:0007669"/>
    <property type="project" value="InterPro"/>
</dbReference>
<feature type="domain" description="RNase H type-1" evidence="1">
    <location>
        <begin position="2"/>
        <end position="108"/>
    </location>
</feature>
<dbReference type="Pfam" id="PF13456">
    <property type="entry name" value="RVT_3"/>
    <property type="match status" value="1"/>
</dbReference>
<sequence length="129" mass="13818">MGWLLKNDQEITISQGSSSWQFVPSALAAEALAIREALTAFTPFGLQKIQVNSDSQVLVSLIKSGEFPPEIAGILADIQESLSLFSCISFKAIAKKENSAADSLAKAALTSLVVSSSNLLMERKTLFLL</sequence>
<dbReference type="InterPro" id="IPR044730">
    <property type="entry name" value="RNase_H-like_dom_plant"/>
</dbReference>
<dbReference type="InterPro" id="IPR002156">
    <property type="entry name" value="RNaseH_domain"/>
</dbReference>
<evidence type="ECO:0000313" key="2">
    <source>
        <dbReference type="EMBL" id="CAH2065979.1"/>
    </source>
</evidence>
<dbReference type="PANTHER" id="PTHR47074">
    <property type="entry name" value="BNAC02G40300D PROTEIN"/>
    <property type="match status" value="1"/>
</dbReference>